<proteinExistence type="predicted"/>
<sequence length="77" mass="8257">MDNIPENFHSGTPLSGICGGGANTWVLPSPDAGFLKIVFAIPVTIPDKALLSKIYQNVANGTKKNLKKHLTKPQGRE</sequence>
<dbReference type="Proteomes" id="UP001652397">
    <property type="component" value="Unassembled WGS sequence"/>
</dbReference>
<evidence type="ECO:0000313" key="2">
    <source>
        <dbReference type="Proteomes" id="UP001652397"/>
    </source>
</evidence>
<protein>
    <submittedName>
        <fullName evidence="1">Uncharacterized protein</fullName>
    </submittedName>
</protein>
<keyword evidence="2" id="KW-1185">Reference proteome</keyword>
<comment type="caution">
    <text evidence="1">The sequence shown here is derived from an EMBL/GenBank/DDBJ whole genome shotgun (WGS) entry which is preliminary data.</text>
</comment>
<dbReference type="EMBL" id="JAOQJE010000001">
    <property type="protein sequence ID" value="MCU6787593.1"/>
    <property type="molecule type" value="Genomic_DNA"/>
</dbReference>
<organism evidence="1 2">
    <name type="scientific">Agathobaculum ammoniilyticum</name>
    <dbReference type="NCBI Taxonomy" id="2981778"/>
    <lineage>
        <taxon>Bacteria</taxon>
        <taxon>Bacillati</taxon>
        <taxon>Bacillota</taxon>
        <taxon>Clostridia</taxon>
        <taxon>Eubacteriales</taxon>
        <taxon>Butyricicoccaceae</taxon>
        <taxon>Agathobaculum</taxon>
    </lineage>
</organism>
<gene>
    <name evidence="1" type="ORF">OCV66_00555</name>
</gene>
<accession>A0ABT2TZ06</accession>
<name>A0ABT2TZ06_9FIRM</name>
<evidence type="ECO:0000313" key="1">
    <source>
        <dbReference type="EMBL" id="MCU6787593.1"/>
    </source>
</evidence>
<reference evidence="1 2" key="1">
    <citation type="journal article" date="2021" name="ISME Commun">
        <title>Automated analysis of genomic sequences facilitates high-throughput and comprehensive description of bacteria.</title>
        <authorList>
            <person name="Hitch T.C.A."/>
        </authorList>
    </citation>
    <scope>NUCLEOTIDE SEQUENCE [LARGE SCALE GENOMIC DNA]</scope>
    <source>
        <strain evidence="1 2">Sanger_34</strain>
    </source>
</reference>